<keyword evidence="1" id="KW-0802">TPR repeat</keyword>
<dbReference type="STRING" id="1007099.SAMN05216287_1947"/>
<sequence>MTLRVALLVCVIGWLTGCVSTGHVDPMKTSKGRDQARDAYIQLGIGYLQQGDTERAKSPLKSALEIDPSNADAHTALALVFQAQMEPKLADEHYRKALAERGNDPRILNNYGGFLFEQKDYKQAYQRFEQASTDTLYSERSRVFENLGMTALAMNQRDLAKQHFERALRLNNQQPRALFELAQMSYEDKEYVPARAYYQRFSSLAPQNARTLLLGIRLARVFEDRDTAASYGLQLKRLYPGSPEYKQYLSEQ</sequence>
<dbReference type="InterPro" id="IPR019734">
    <property type="entry name" value="TPR_rpt"/>
</dbReference>
<dbReference type="PANTHER" id="PTHR12558:SF13">
    <property type="entry name" value="CELL DIVISION CYCLE PROTEIN 27 HOMOLOG"/>
    <property type="match status" value="1"/>
</dbReference>
<dbReference type="Pfam" id="PF13414">
    <property type="entry name" value="TPR_11"/>
    <property type="match status" value="1"/>
</dbReference>
<feature type="repeat" description="TPR" evidence="1">
    <location>
        <begin position="141"/>
        <end position="174"/>
    </location>
</feature>
<protein>
    <submittedName>
        <fullName evidence="2">Type IV pilus assembly protein PilF</fullName>
    </submittedName>
</protein>
<evidence type="ECO:0000256" key="1">
    <source>
        <dbReference type="PROSITE-ProRule" id="PRU00339"/>
    </source>
</evidence>
<dbReference type="Proteomes" id="UP000243778">
    <property type="component" value="Unassembled WGS sequence"/>
</dbReference>
<proteinExistence type="predicted"/>
<dbReference type="OrthoDB" id="129043at2"/>
<dbReference type="Gene3D" id="1.25.40.10">
    <property type="entry name" value="Tetratricopeptide repeat domain"/>
    <property type="match status" value="1"/>
</dbReference>
<dbReference type="InterPro" id="IPR011990">
    <property type="entry name" value="TPR-like_helical_dom_sf"/>
</dbReference>
<dbReference type="PROSITE" id="PS50005">
    <property type="entry name" value="TPR"/>
    <property type="match status" value="2"/>
</dbReference>
<dbReference type="PANTHER" id="PTHR12558">
    <property type="entry name" value="CELL DIVISION CYCLE 16,23,27"/>
    <property type="match status" value="1"/>
</dbReference>
<name>A0A1H2XL04_9PSED</name>
<organism evidence="2 3">
    <name type="scientific">Pseudomonas kuykendallii</name>
    <dbReference type="NCBI Taxonomy" id="1007099"/>
    <lineage>
        <taxon>Bacteria</taxon>
        <taxon>Pseudomonadati</taxon>
        <taxon>Pseudomonadota</taxon>
        <taxon>Gammaproteobacteria</taxon>
        <taxon>Pseudomonadales</taxon>
        <taxon>Pseudomonadaceae</taxon>
        <taxon>Pseudomonas</taxon>
    </lineage>
</organism>
<dbReference type="PROSITE" id="PS50293">
    <property type="entry name" value="TPR_REGION"/>
    <property type="match status" value="1"/>
</dbReference>
<dbReference type="SUPFAM" id="SSF81901">
    <property type="entry name" value="HCP-like"/>
    <property type="match status" value="1"/>
</dbReference>
<reference evidence="3" key="1">
    <citation type="submission" date="2016-10" db="EMBL/GenBank/DDBJ databases">
        <authorList>
            <person name="Varghese N."/>
            <person name="Submissions S."/>
        </authorList>
    </citation>
    <scope>NUCLEOTIDE SEQUENCE [LARGE SCALE GENOMIC DNA]</scope>
    <source>
        <strain evidence="3">NRRL B-59562</strain>
    </source>
</reference>
<dbReference type="RefSeq" id="WP_090227123.1">
    <property type="nucleotide sequence ID" value="NZ_FNNU01000002.1"/>
</dbReference>
<dbReference type="PROSITE" id="PS51257">
    <property type="entry name" value="PROKAR_LIPOPROTEIN"/>
    <property type="match status" value="1"/>
</dbReference>
<gene>
    <name evidence="2" type="ORF">SAMN05216287_1947</name>
</gene>
<keyword evidence="3" id="KW-1185">Reference proteome</keyword>
<dbReference type="EMBL" id="FNNU01000002">
    <property type="protein sequence ID" value="SDW93525.1"/>
    <property type="molecule type" value="Genomic_DNA"/>
</dbReference>
<dbReference type="NCBIfam" id="TIGR02521">
    <property type="entry name" value="type_IV_pilW"/>
    <property type="match status" value="1"/>
</dbReference>
<dbReference type="AlphaFoldDB" id="A0A1H2XL04"/>
<accession>A0A1H2XL04</accession>
<dbReference type="Pfam" id="PF13424">
    <property type="entry name" value="TPR_12"/>
    <property type="match status" value="1"/>
</dbReference>
<evidence type="ECO:0000313" key="2">
    <source>
        <dbReference type="EMBL" id="SDW93525.1"/>
    </source>
</evidence>
<dbReference type="SMART" id="SM00028">
    <property type="entry name" value="TPR"/>
    <property type="match status" value="4"/>
</dbReference>
<evidence type="ECO:0000313" key="3">
    <source>
        <dbReference type="Proteomes" id="UP000243778"/>
    </source>
</evidence>
<feature type="repeat" description="TPR" evidence="1">
    <location>
        <begin position="37"/>
        <end position="70"/>
    </location>
</feature>
<dbReference type="InterPro" id="IPR013360">
    <property type="entry name" value="Pilus_4_PilW"/>
</dbReference>